<name>A0ABR9ZPR2_9FIRM</name>
<gene>
    <name evidence="4" type="ORF">ISU02_03265</name>
</gene>
<proteinExistence type="inferred from homology"/>
<dbReference type="InterPro" id="IPR005656">
    <property type="entry name" value="MmgE_PrpD"/>
</dbReference>
<evidence type="ECO:0000259" key="3">
    <source>
        <dbReference type="Pfam" id="PF19305"/>
    </source>
</evidence>
<sequence>MTIRDVPIEVIQHAKLLLLDTFGVAMACQKMDHANAIKKAVVDMGSSEQCTLWGTDKKVQLADAILYNACLIHGDDYDDTHVASIVHPSASVVSTAMAVGEYVGATGQEILEAIIMGWEVIIRLGLAAKGRFHDAGYHATGIVSPFACVCVASKLMGYSKSVVVNALGICGSQSAAIQEFLNDGTGTKKMHPGWGGHSAIYAIAMAKAGFTGPKEVFEGRYGMWQTHFGVRDGFKEALDDFGKVYHTKDITFKMYPVCHMTHSFIDCIIKLKKENYLIESEVKEIECRIEPRCFHIVCEPQEAKKRPVSEYMMKFSLPYVAAIAFIKERVSPWEIDEKLAASNEVTGMIDRVVCHSDETKSNPGYFPGYVKITTYAGKVYEKTQLTELGTKENPIEFEQVVKKFEDNLSVFYGDDQIKELTNAIRNIDNSKNNSEIISLLKPEWK</sequence>
<dbReference type="Pfam" id="PF19305">
    <property type="entry name" value="MmgE_PrpD_C"/>
    <property type="match status" value="1"/>
</dbReference>
<dbReference type="Pfam" id="PF03972">
    <property type="entry name" value="MmgE_PrpD_N"/>
    <property type="match status" value="1"/>
</dbReference>
<dbReference type="InterPro" id="IPR042183">
    <property type="entry name" value="MmgE/PrpD_sf_1"/>
</dbReference>
<dbReference type="SUPFAM" id="SSF103378">
    <property type="entry name" value="2-methylcitrate dehydratase PrpD"/>
    <property type="match status" value="1"/>
</dbReference>
<dbReference type="EMBL" id="JADKNH010000002">
    <property type="protein sequence ID" value="MBF4692118.1"/>
    <property type="molecule type" value="Genomic_DNA"/>
</dbReference>
<protein>
    <submittedName>
        <fullName evidence="4">MmgE/PrpD family protein</fullName>
    </submittedName>
</protein>
<dbReference type="Gene3D" id="3.30.1330.120">
    <property type="entry name" value="2-methylcitrate dehydratase PrpD"/>
    <property type="match status" value="1"/>
</dbReference>
<keyword evidence="5" id="KW-1185">Reference proteome</keyword>
<evidence type="ECO:0000259" key="2">
    <source>
        <dbReference type="Pfam" id="PF03972"/>
    </source>
</evidence>
<dbReference type="InterPro" id="IPR045336">
    <property type="entry name" value="MmgE_PrpD_N"/>
</dbReference>
<evidence type="ECO:0000256" key="1">
    <source>
        <dbReference type="ARBA" id="ARBA00006174"/>
    </source>
</evidence>
<dbReference type="InterPro" id="IPR042188">
    <property type="entry name" value="MmgE/PrpD_sf_2"/>
</dbReference>
<feature type="domain" description="MmgE/PrpD N-terminal" evidence="2">
    <location>
        <begin position="2"/>
        <end position="230"/>
    </location>
</feature>
<dbReference type="Proteomes" id="UP000614200">
    <property type="component" value="Unassembled WGS sequence"/>
</dbReference>
<reference evidence="4 5" key="1">
    <citation type="submission" date="2020-11" db="EMBL/GenBank/DDBJ databases">
        <title>Fusibacter basophilias sp. nov.</title>
        <authorList>
            <person name="Qiu D."/>
        </authorList>
    </citation>
    <scope>NUCLEOTIDE SEQUENCE [LARGE SCALE GENOMIC DNA]</scope>
    <source>
        <strain evidence="4 5">Q10-2</strain>
    </source>
</reference>
<dbReference type="InterPro" id="IPR045337">
    <property type="entry name" value="MmgE_PrpD_C"/>
</dbReference>
<organism evidence="4 5">
    <name type="scientific">Fusibacter ferrireducens</name>
    <dbReference type="NCBI Taxonomy" id="2785058"/>
    <lineage>
        <taxon>Bacteria</taxon>
        <taxon>Bacillati</taxon>
        <taxon>Bacillota</taxon>
        <taxon>Clostridia</taxon>
        <taxon>Eubacteriales</taxon>
        <taxon>Eubacteriales Family XII. Incertae Sedis</taxon>
        <taxon>Fusibacter</taxon>
    </lineage>
</organism>
<evidence type="ECO:0000313" key="5">
    <source>
        <dbReference type="Proteomes" id="UP000614200"/>
    </source>
</evidence>
<comment type="similarity">
    <text evidence="1">Belongs to the PrpD family.</text>
</comment>
<dbReference type="Gene3D" id="1.10.4100.10">
    <property type="entry name" value="2-methylcitrate dehydratase PrpD"/>
    <property type="match status" value="1"/>
</dbReference>
<accession>A0ABR9ZPR2</accession>
<dbReference type="PANTHER" id="PTHR16943:SF8">
    <property type="entry name" value="2-METHYLCITRATE DEHYDRATASE"/>
    <property type="match status" value="1"/>
</dbReference>
<comment type="caution">
    <text evidence="4">The sequence shown here is derived from an EMBL/GenBank/DDBJ whole genome shotgun (WGS) entry which is preliminary data.</text>
</comment>
<feature type="domain" description="MmgE/PrpD C-terminal" evidence="3">
    <location>
        <begin position="255"/>
        <end position="423"/>
    </location>
</feature>
<evidence type="ECO:0000313" key="4">
    <source>
        <dbReference type="EMBL" id="MBF4692118.1"/>
    </source>
</evidence>
<dbReference type="InterPro" id="IPR036148">
    <property type="entry name" value="MmgE/PrpD_sf"/>
</dbReference>
<dbReference type="PANTHER" id="PTHR16943">
    <property type="entry name" value="2-METHYLCITRATE DEHYDRATASE-RELATED"/>
    <property type="match status" value="1"/>
</dbReference>